<evidence type="ECO:0000256" key="12">
    <source>
        <dbReference type="SAM" id="MobiDB-lite"/>
    </source>
</evidence>
<gene>
    <name evidence="13" type="ORF">A6R68_11966</name>
</gene>
<keyword evidence="7" id="KW-0789">Thiol protease inhibitor</keyword>
<evidence type="ECO:0000256" key="7">
    <source>
        <dbReference type="ARBA" id="ARBA00022704"/>
    </source>
</evidence>
<evidence type="ECO:0000256" key="3">
    <source>
        <dbReference type="ARBA" id="ARBA00017619"/>
    </source>
</evidence>
<proteinExistence type="inferred from homology"/>
<keyword evidence="9" id="KW-0832">Ubl conjugation</keyword>
<evidence type="ECO:0000313" key="14">
    <source>
        <dbReference type="Proteomes" id="UP000092124"/>
    </source>
</evidence>
<dbReference type="GO" id="GO:0010859">
    <property type="term" value="F:calcium-dependent cysteine-type endopeptidase inhibitor activity"/>
    <property type="evidence" value="ECO:0007669"/>
    <property type="project" value="TreeGrafter"/>
</dbReference>
<comment type="function">
    <text evidence="1">Specific inhibition of calpain (calcium-dependent cysteine protease). Plays a key role in postmortem tenderization of meat and have been proposed to be involved in muscle protein degradation in living tissue.</text>
</comment>
<dbReference type="STRING" id="56216.A0A1A6FTK1"/>
<evidence type="ECO:0000256" key="8">
    <source>
        <dbReference type="ARBA" id="ARBA00022737"/>
    </source>
</evidence>
<keyword evidence="8" id="KW-0677">Repeat</keyword>
<keyword evidence="14" id="KW-1185">Reference proteome</keyword>
<dbReference type="AlphaFoldDB" id="A0A1A6FTK1"/>
<evidence type="ECO:0000256" key="2">
    <source>
        <dbReference type="ARBA" id="ARBA00009487"/>
    </source>
</evidence>
<feature type="region of interest" description="Disordered" evidence="12">
    <location>
        <begin position="1"/>
        <end position="20"/>
    </location>
</feature>
<evidence type="ECO:0000256" key="4">
    <source>
        <dbReference type="ARBA" id="ARBA00022499"/>
    </source>
</evidence>
<name>A0A1A6FTK1_NEOLE</name>
<dbReference type="Proteomes" id="UP000092124">
    <property type="component" value="Unassembled WGS sequence"/>
</dbReference>
<dbReference type="InterPro" id="IPR001259">
    <property type="entry name" value="Prot_inh_calpain"/>
</dbReference>
<organism evidence="13 14">
    <name type="scientific">Neotoma lepida</name>
    <name type="common">Desert woodrat</name>
    <dbReference type="NCBI Taxonomy" id="56216"/>
    <lineage>
        <taxon>Eukaryota</taxon>
        <taxon>Metazoa</taxon>
        <taxon>Chordata</taxon>
        <taxon>Craniata</taxon>
        <taxon>Vertebrata</taxon>
        <taxon>Euteleostomi</taxon>
        <taxon>Mammalia</taxon>
        <taxon>Eutheria</taxon>
        <taxon>Euarchontoglires</taxon>
        <taxon>Glires</taxon>
        <taxon>Rodentia</taxon>
        <taxon>Myomorpha</taxon>
        <taxon>Muroidea</taxon>
        <taxon>Cricetidae</taxon>
        <taxon>Neotominae</taxon>
        <taxon>Neotoma</taxon>
    </lineage>
</organism>
<evidence type="ECO:0000313" key="13">
    <source>
        <dbReference type="EMBL" id="OBS56909.1"/>
    </source>
</evidence>
<dbReference type="EMBL" id="LZPO01118826">
    <property type="protein sequence ID" value="OBS56909.1"/>
    <property type="molecule type" value="Genomic_DNA"/>
</dbReference>
<evidence type="ECO:0000256" key="11">
    <source>
        <dbReference type="ARBA" id="ARBA00033013"/>
    </source>
</evidence>
<evidence type="ECO:0000256" key="6">
    <source>
        <dbReference type="ARBA" id="ARBA00022690"/>
    </source>
</evidence>
<comment type="similarity">
    <text evidence="2">Belongs to the protease inhibitor I27 (calpastatin) family.</text>
</comment>
<dbReference type="Pfam" id="PF00748">
    <property type="entry name" value="Calpain_inhib"/>
    <property type="match status" value="1"/>
</dbReference>
<dbReference type="PANTHER" id="PTHR10077:SF0">
    <property type="entry name" value="CALPASTATIN"/>
    <property type="match status" value="1"/>
</dbReference>
<accession>A0A1A6FTK1</accession>
<dbReference type="GO" id="GO:0005737">
    <property type="term" value="C:cytoplasm"/>
    <property type="evidence" value="ECO:0007669"/>
    <property type="project" value="TreeGrafter"/>
</dbReference>
<keyword evidence="5" id="KW-0597">Phosphoprotein</keyword>
<keyword evidence="6" id="KW-0646">Protease inhibitor</keyword>
<evidence type="ECO:0000256" key="9">
    <source>
        <dbReference type="ARBA" id="ARBA00022843"/>
    </source>
</evidence>
<comment type="caution">
    <text evidence="13">The sequence shown here is derived from an EMBL/GenBank/DDBJ whole genome shotgun (WGS) entry which is preliminary data.</text>
</comment>
<keyword evidence="10" id="KW-0007">Acetylation</keyword>
<reference evidence="13 14" key="1">
    <citation type="submission" date="2016-06" db="EMBL/GenBank/DDBJ databases">
        <title>The Draft Genome Sequence and Annotation of the Desert Woodrat Neotoma lepida.</title>
        <authorList>
            <person name="Campbell M."/>
            <person name="Oakeson K.F."/>
            <person name="Yandell M."/>
            <person name="Halpert J.R."/>
            <person name="Dearing D."/>
        </authorList>
    </citation>
    <scope>NUCLEOTIDE SEQUENCE [LARGE SCALE GENOMIC DNA]</scope>
    <source>
        <strain evidence="13">417</strain>
        <tissue evidence="13">Liver</tissue>
    </source>
</reference>
<feature type="non-terminal residue" evidence="13">
    <location>
        <position position="1"/>
    </location>
</feature>
<evidence type="ECO:0000256" key="1">
    <source>
        <dbReference type="ARBA" id="ARBA00002637"/>
    </source>
</evidence>
<feature type="region of interest" description="Disordered" evidence="12">
    <location>
        <begin position="41"/>
        <end position="61"/>
    </location>
</feature>
<feature type="non-terminal residue" evidence="13">
    <location>
        <position position="61"/>
    </location>
</feature>
<keyword evidence="4" id="KW-1017">Isopeptide bond</keyword>
<dbReference type="PANTHER" id="PTHR10077">
    <property type="entry name" value="CALPASTATIN"/>
    <property type="match status" value="1"/>
</dbReference>
<protein>
    <recommendedName>
        <fullName evidence="3">Calpastatin</fullName>
    </recommendedName>
    <alternativeName>
        <fullName evidence="11">Calpain inhibitor</fullName>
    </alternativeName>
</protein>
<evidence type="ECO:0000256" key="10">
    <source>
        <dbReference type="ARBA" id="ARBA00022990"/>
    </source>
</evidence>
<evidence type="ECO:0000256" key="5">
    <source>
        <dbReference type="ARBA" id="ARBA00022553"/>
    </source>
</evidence>
<sequence>EKAKEEDREKLGEKEETIPPDYKLEEVKEFEDAKLSAAISEVVSQTPAPSTHAAAPPPDTE</sequence>
<dbReference type="InterPro" id="IPR026998">
    <property type="entry name" value="Calpastatin"/>
</dbReference>